<evidence type="ECO:0000256" key="1">
    <source>
        <dbReference type="ARBA" id="ARBA00009063"/>
    </source>
</evidence>
<dbReference type="Proteomes" id="UP001219933">
    <property type="component" value="Chromosome 4"/>
</dbReference>
<dbReference type="InterPro" id="IPR006011">
    <property type="entry name" value="Syntaxin_N"/>
</dbReference>
<dbReference type="FunFam" id="1.20.5.110:FF:000059">
    <property type="entry name" value="Related to syntaxin 12"/>
    <property type="match status" value="1"/>
</dbReference>
<comment type="similarity">
    <text evidence="1">Belongs to the syntaxin family.</text>
</comment>
<evidence type="ECO:0000259" key="4">
    <source>
        <dbReference type="PROSITE" id="PS50192"/>
    </source>
</evidence>
<dbReference type="SUPFAM" id="SSF47661">
    <property type="entry name" value="t-snare proteins"/>
    <property type="match status" value="1"/>
</dbReference>
<dbReference type="GO" id="GO:0048278">
    <property type="term" value="P:vesicle docking"/>
    <property type="evidence" value="ECO:0007669"/>
    <property type="project" value="TreeGrafter"/>
</dbReference>
<dbReference type="InterPro" id="IPR006012">
    <property type="entry name" value="Syntaxin/epimorphin_CS"/>
</dbReference>
<evidence type="ECO:0000313" key="5">
    <source>
        <dbReference type="EMBL" id="WFD36193.1"/>
    </source>
</evidence>
<gene>
    <name evidence="5" type="primary">PEP12</name>
    <name evidence="5" type="ORF">MCUN1_003070</name>
</gene>
<feature type="transmembrane region" description="Helical" evidence="3">
    <location>
        <begin position="275"/>
        <end position="294"/>
    </location>
</feature>
<proteinExistence type="inferred from homology"/>
<dbReference type="PANTHER" id="PTHR19957">
    <property type="entry name" value="SYNTAXIN"/>
    <property type="match status" value="1"/>
</dbReference>
<dbReference type="SMART" id="SM00397">
    <property type="entry name" value="t_SNARE"/>
    <property type="match status" value="1"/>
</dbReference>
<feature type="domain" description="T-SNARE coiled-coil homology" evidence="4">
    <location>
        <begin position="202"/>
        <end position="264"/>
    </location>
</feature>
<dbReference type="PROSITE" id="PS00914">
    <property type="entry name" value="SYNTAXIN"/>
    <property type="match status" value="1"/>
</dbReference>
<keyword evidence="3" id="KW-0472">Membrane</keyword>
<dbReference type="CDD" id="cd15840">
    <property type="entry name" value="SNARE_Qa"/>
    <property type="match status" value="1"/>
</dbReference>
<dbReference type="AlphaFoldDB" id="A0AAF0J7F1"/>
<dbReference type="Gene3D" id="1.20.5.110">
    <property type="match status" value="1"/>
</dbReference>
<dbReference type="GO" id="GO:0031201">
    <property type="term" value="C:SNARE complex"/>
    <property type="evidence" value="ECO:0007669"/>
    <property type="project" value="TreeGrafter"/>
</dbReference>
<dbReference type="PROSITE" id="PS50192">
    <property type="entry name" value="T_SNARE"/>
    <property type="match status" value="1"/>
</dbReference>
<reference evidence="5" key="1">
    <citation type="submission" date="2023-03" db="EMBL/GenBank/DDBJ databases">
        <title>Mating type loci evolution in Malassezia.</title>
        <authorList>
            <person name="Coelho M.A."/>
        </authorList>
    </citation>
    <scope>NUCLEOTIDE SEQUENCE</scope>
    <source>
        <strain evidence="5">CBS 11721</strain>
    </source>
</reference>
<dbReference type="EMBL" id="CP119880">
    <property type="protein sequence ID" value="WFD36193.1"/>
    <property type="molecule type" value="Genomic_DNA"/>
</dbReference>
<dbReference type="GO" id="GO:0006906">
    <property type="term" value="P:vesicle fusion"/>
    <property type="evidence" value="ECO:0007669"/>
    <property type="project" value="TreeGrafter"/>
</dbReference>
<protein>
    <submittedName>
        <fullName evidence="5">SNAP receptor</fullName>
    </submittedName>
</protein>
<dbReference type="GO" id="GO:0005484">
    <property type="term" value="F:SNAP receptor activity"/>
    <property type="evidence" value="ECO:0007669"/>
    <property type="project" value="InterPro"/>
</dbReference>
<dbReference type="InterPro" id="IPR000727">
    <property type="entry name" value="T_SNARE_dom"/>
</dbReference>
<dbReference type="GO" id="GO:0006896">
    <property type="term" value="P:Golgi to vacuole transport"/>
    <property type="evidence" value="ECO:0007669"/>
    <property type="project" value="TreeGrafter"/>
</dbReference>
<keyword evidence="3" id="KW-0812">Transmembrane</keyword>
<feature type="compositionally biased region" description="Basic and acidic residues" evidence="2">
    <location>
        <begin position="1"/>
        <end position="10"/>
    </location>
</feature>
<keyword evidence="5" id="KW-0675">Receptor</keyword>
<dbReference type="Gene3D" id="1.20.58.70">
    <property type="match status" value="1"/>
</dbReference>
<accession>A0AAF0J7F1</accession>
<dbReference type="GO" id="GO:0006886">
    <property type="term" value="P:intracellular protein transport"/>
    <property type="evidence" value="ECO:0007669"/>
    <property type="project" value="InterPro"/>
</dbReference>
<dbReference type="GO" id="GO:0000149">
    <property type="term" value="F:SNARE binding"/>
    <property type="evidence" value="ECO:0007669"/>
    <property type="project" value="TreeGrafter"/>
</dbReference>
<dbReference type="Pfam" id="PF05739">
    <property type="entry name" value="SNARE"/>
    <property type="match status" value="1"/>
</dbReference>
<feature type="region of interest" description="Disordered" evidence="2">
    <location>
        <begin position="1"/>
        <end position="30"/>
    </location>
</feature>
<sequence length="295" mass="32811">MSFADLERGGGVEGDETPLRGALTSEPREDNAEFRRLAGQVGLHVFRIEANVSTLRQVDNRLRNATDLMHGSQADLARQFNELSEQTRGIVKQATEDFKALMAFPLPDERRISPERLTQTKLQREFQDALSAFQAVQKSGMRKEQEDLAQARSLTNSHSVWRGELPPDSHDTSTAPPAIHGTDQVQAQVQSSLSAAELEYHESLIAEREAEIREIETGVQELNEIFRDLGHIVHEQGEMIDNIEYNIGNIASNAQGADRELLQAHAYQRRAGRRALCLTMIVGLVVALVLVALLA</sequence>
<keyword evidence="3" id="KW-1133">Transmembrane helix</keyword>
<dbReference type="PANTHER" id="PTHR19957:SF38">
    <property type="entry name" value="LD27581P"/>
    <property type="match status" value="1"/>
</dbReference>
<feature type="region of interest" description="Disordered" evidence="2">
    <location>
        <begin position="141"/>
        <end position="174"/>
    </location>
</feature>
<organism evidence="5 6">
    <name type="scientific">Malassezia cuniculi</name>
    <dbReference type="NCBI Taxonomy" id="948313"/>
    <lineage>
        <taxon>Eukaryota</taxon>
        <taxon>Fungi</taxon>
        <taxon>Dikarya</taxon>
        <taxon>Basidiomycota</taxon>
        <taxon>Ustilaginomycotina</taxon>
        <taxon>Malasseziomycetes</taxon>
        <taxon>Malasseziales</taxon>
        <taxon>Malasseziaceae</taxon>
        <taxon>Malassezia</taxon>
    </lineage>
</organism>
<dbReference type="GO" id="GO:0012505">
    <property type="term" value="C:endomembrane system"/>
    <property type="evidence" value="ECO:0007669"/>
    <property type="project" value="TreeGrafter"/>
</dbReference>
<dbReference type="InterPro" id="IPR045242">
    <property type="entry name" value="Syntaxin"/>
</dbReference>
<evidence type="ECO:0000256" key="3">
    <source>
        <dbReference type="SAM" id="Phobius"/>
    </source>
</evidence>
<evidence type="ECO:0000256" key="2">
    <source>
        <dbReference type="SAM" id="MobiDB-lite"/>
    </source>
</evidence>
<dbReference type="InterPro" id="IPR010989">
    <property type="entry name" value="SNARE"/>
</dbReference>
<keyword evidence="6" id="KW-1185">Reference proteome</keyword>
<evidence type="ECO:0000313" key="6">
    <source>
        <dbReference type="Proteomes" id="UP001219933"/>
    </source>
</evidence>
<name>A0AAF0J7F1_9BASI</name>
<dbReference type="Pfam" id="PF14523">
    <property type="entry name" value="Syntaxin_2"/>
    <property type="match status" value="1"/>
</dbReference>